<accession>A0AAE0MB01</accession>
<organism evidence="2 3">
    <name type="scientific">Cercophora scortea</name>
    <dbReference type="NCBI Taxonomy" id="314031"/>
    <lineage>
        <taxon>Eukaryota</taxon>
        <taxon>Fungi</taxon>
        <taxon>Dikarya</taxon>
        <taxon>Ascomycota</taxon>
        <taxon>Pezizomycotina</taxon>
        <taxon>Sordariomycetes</taxon>
        <taxon>Sordariomycetidae</taxon>
        <taxon>Sordariales</taxon>
        <taxon>Lasiosphaeriaceae</taxon>
        <taxon>Cercophora</taxon>
    </lineage>
</organism>
<keyword evidence="1" id="KW-0732">Signal</keyword>
<evidence type="ECO:0000313" key="3">
    <source>
        <dbReference type="Proteomes" id="UP001286456"/>
    </source>
</evidence>
<evidence type="ECO:0000256" key="1">
    <source>
        <dbReference type="SAM" id="SignalP"/>
    </source>
</evidence>
<reference evidence="2" key="2">
    <citation type="submission" date="2023-06" db="EMBL/GenBank/DDBJ databases">
        <authorList>
            <consortium name="Lawrence Berkeley National Laboratory"/>
            <person name="Haridas S."/>
            <person name="Hensen N."/>
            <person name="Bonometti L."/>
            <person name="Westerberg I."/>
            <person name="Brannstrom I.O."/>
            <person name="Guillou S."/>
            <person name="Cros-Aarteil S."/>
            <person name="Calhoun S."/>
            <person name="Kuo A."/>
            <person name="Mondo S."/>
            <person name="Pangilinan J."/>
            <person name="Riley R."/>
            <person name="Labutti K."/>
            <person name="Andreopoulos B."/>
            <person name="Lipzen A."/>
            <person name="Chen C."/>
            <person name="Yanf M."/>
            <person name="Daum C."/>
            <person name="Ng V."/>
            <person name="Clum A."/>
            <person name="Steindorff A."/>
            <person name="Ohm R."/>
            <person name="Martin F."/>
            <person name="Silar P."/>
            <person name="Natvig D."/>
            <person name="Lalanne C."/>
            <person name="Gautier V."/>
            <person name="Ament-Velasquez S.L."/>
            <person name="Kruys A."/>
            <person name="Hutchinson M.I."/>
            <person name="Powell A.J."/>
            <person name="Barry K."/>
            <person name="Miller A.N."/>
            <person name="Grigoriev I.V."/>
            <person name="Debuchy R."/>
            <person name="Gladieux P."/>
            <person name="Thoren M.H."/>
            <person name="Johannesson H."/>
        </authorList>
    </citation>
    <scope>NUCLEOTIDE SEQUENCE</scope>
    <source>
        <strain evidence="2">SMH4131-1</strain>
    </source>
</reference>
<protein>
    <submittedName>
        <fullName evidence="2">Uncharacterized protein</fullName>
    </submittedName>
</protein>
<comment type="caution">
    <text evidence="2">The sequence shown here is derived from an EMBL/GenBank/DDBJ whole genome shotgun (WGS) entry which is preliminary data.</text>
</comment>
<keyword evidence="3" id="KW-1185">Reference proteome</keyword>
<evidence type="ECO:0000313" key="2">
    <source>
        <dbReference type="EMBL" id="KAK3324454.1"/>
    </source>
</evidence>
<dbReference type="EMBL" id="JAUEPO010000004">
    <property type="protein sequence ID" value="KAK3324454.1"/>
    <property type="molecule type" value="Genomic_DNA"/>
</dbReference>
<proteinExistence type="predicted"/>
<dbReference type="Proteomes" id="UP001286456">
    <property type="component" value="Unassembled WGS sequence"/>
</dbReference>
<sequence>MINTTIATMHSFFSIIASLLLFLTVAVAHDDSSACDPHVGTQTCSDADDIGHHSTSTVFSSHEDDIGHHSTITISSSDCDLSHGTCSDGHDNDHPSTTTGGVTVKSGHGVFPASSTVVSGCPALVKTVDICSTCVTPDCIEFQTITANCDCPGPVVTLTRSHPCALGCADLGCGTAYTVVSATGCPSTTSSASITSTTTTGIITSTTTESSSTVSVSSGSSPSTGAASTAVTSSRTLVAATSTANAARGPAPFRLW</sequence>
<name>A0AAE0MB01_9PEZI</name>
<reference evidence="2" key="1">
    <citation type="journal article" date="2023" name="Mol. Phylogenet. Evol.">
        <title>Genome-scale phylogeny and comparative genomics of the fungal order Sordariales.</title>
        <authorList>
            <person name="Hensen N."/>
            <person name="Bonometti L."/>
            <person name="Westerberg I."/>
            <person name="Brannstrom I.O."/>
            <person name="Guillou S."/>
            <person name="Cros-Aarteil S."/>
            <person name="Calhoun S."/>
            <person name="Haridas S."/>
            <person name="Kuo A."/>
            <person name="Mondo S."/>
            <person name="Pangilinan J."/>
            <person name="Riley R."/>
            <person name="LaButti K."/>
            <person name="Andreopoulos B."/>
            <person name="Lipzen A."/>
            <person name="Chen C."/>
            <person name="Yan M."/>
            <person name="Daum C."/>
            <person name="Ng V."/>
            <person name="Clum A."/>
            <person name="Steindorff A."/>
            <person name="Ohm R.A."/>
            <person name="Martin F."/>
            <person name="Silar P."/>
            <person name="Natvig D.O."/>
            <person name="Lalanne C."/>
            <person name="Gautier V."/>
            <person name="Ament-Velasquez S.L."/>
            <person name="Kruys A."/>
            <person name="Hutchinson M.I."/>
            <person name="Powell A.J."/>
            <person name="Barry K."/>
            <person name="Miller A.N."/>
            <person name="Grigoriev I.V."/>
            <person name="Debuchy R."/>
            <person name="Gladieux P."/>
            <person name="Hiltunen Thoren M."/>
            <person name="Johannesson H."/>
        </authorList>
    </citation>
    <scope>NUCLEOTIDE SEQUENCE</scope>
    <source>
        <strain evidence="2">SMH4131-1</strain>
    </source>
</reference>
<dbReference type="AlphaFoldDB" id="A0AAE0MB01"/>
<gene>
    <name evidence="2" type="ORF">B0T19DRAFT_486619</name>
</gene>
<feature type="chain" id="PRO_5041930136" evidence="1">
    <location>
        <begin position="29"/>
        <end position="256"/>
    </location>
</feature>
<feature type="signal peptide" evidence="1">
    <location>
        <begin position="1"/>
        <end position="28"/>
    </location>
</feature>